<organism evidence="5 6">
    <name type="scientific">Stutzerimonas stutzeri</name>
    <name type="common">Pseudomonas stutzeri</name>
    <dbReference type="NCBI Taxonomy" id="316"/>
    <lineage>
        <taxon>Bacteria</taxon>
        <taxon>Pseudomonadati</taxon>
        <taxon>Pseudomonadota</taxon>
        <taxon>Gammaproteobacteria</taxon>
        <taxon>Pseudomonadales</taxon>
        <taxon>Pseudomonadaceae</taxon>
        <taxon>Stutzerimonas</taxon>
    </lineage>
</organism>
<dbReference type="InterPro" id="IPR002220">
    <property type="entry name" value="DapA-like"/>
</dbReference>
<dbReference type="PANTHER" id="PTHR12128">
    <property type="entry name" value="DIHYDRODIPICOLINATE SYNTHASE"/>
    <property type="match status" value="1"/>
</dbReference>
<reference evidence="5 6" key="1">
    <citation type="submission" date="2018-01" db="EMBL/GenBank/DDBJ databases">
        <title>Denitrification phenotypes of diverse strains of Pseudomonas stutzeri.</title>
        <authorList>
            <person name="Milligan D.A."/>
            <person name="Bergaust L."/>
            <person name="Bakken L.R."/>
            <person name="Frostegard A."/>
        </authorList>
    </citation>
    <scope>NUCLEOTIDE SEQUENCE [LARGE SCALE GENOMIC DNA]</scope>
    <source>
        <strain evidence="5 6">28a3</strain>
    </source>
</reference>
<dbReference type="Gene3D" id="3.20.20.70">
    <property type="entry name" value="Aldolase class I"/>
    <property type="match status" value="1"/>
</dbReference>
<evidence type="ECO:0000256" key="1">
    <source>
        <dbReference type="ARBA" id="ARBA00023239"/>
    </source>
</evidence>
<comment type="caution">
    <text evidence="5">The sequence shown here is derived from an EMBL/GenBank/DDBJ whole genome shotgun (WGS) entry which is preliminary data.</text>
</comment>
<proteinExistence type="inferred from homology"/>
<dbReference type="PIRSF" id="PIRSF001365">
    <property type="entry name" value="DHDPS"/>
    <property type="match status" value="1"/>
</dbReference>
<keyword evidence="1 2" id="KW-0456">Lyase</keyword>
<evidence type="ECO:0000256" key="2">
    <source>
        <dbReference type="PIRNR" id="PIRNR001365"/>
    </source>
</evidence>
<dbReference type="RefSeq" id="WP_068678697.1">
    <property type="nucleotide sequence ID" value="NZ_JAMOIG010000009.1"/>
</dbReference>
<dbReference type="GO" id="GO:0008840">
    <property type="term" value="F:4-hydroxy-tetrahydrodipicolinate synthase activity"/>
    <property type="evidence" value="ECO:0007669"/>
    <property type="project" value="TreeGrafter"/>
</dbReference>
<feature type="active site" description="Proton donor/acceptor" evidence="3">
    <location>
        <position position="140"/>
    </location>
</feature>
<dbReference type="InterPro" id="IPR013785">
    <property type="entry name" value="Aldolase_TIM"/>
</dbReference>
<dbReference type="SMART" id="SM01130">
    <property type="entry name" value="DHDPS"/>
    <property type="match status" value="1"/>
</dbReference>
<feature type="binding site" evidence="4">
    <location>
        <position position="211"/>
    </location>
    <ligand>
        <name>pyruvate</name>
        <dbReference type="ChEBI" id="CHEBI:15361"/>
    </ligand>
</feature>
<evidence type="ECO:0000313" key="5">
    <source>
        <dbReference type="EMBL" id="PNG07816.1"/>
    </source>
</evidence>
<dbReference type="Pfam" id="PF00701">
    <property type="entry name" value="DHDPS"/>
    <property type="match status" value="1"/>
</dbReference>
<comment type="similarity">
    <text evidence="2">Belongs to the DapA family.</text>
</comment>
<sequence>MTHALGGLWVPTSTPFNNDGSVNAELFLHHCRTVLDEGADGLAILGTTSEANSLSVAERSDQLDHLLAHGIPASQLMPGTGACSIEDAVFLTRAAVQVRCAGVLLLPPFYYKGLSDDGLFAFFSELIERVGDSALRLYLYHIPPFAQVGFSLSLIERLLQRYSETIAGLKDSSGDFENTLAVIRNFPQLRVFPGSEAFLLDGLHAGGAGCITATGNINAKAIKQVHLRWKEAEAPSLQSAITRRRKLVEAYPLIPAVKAVLAQRYADPSWRRVRAPLLPLEQDRAGHLLGQLARDGYALPTGQLADHCAGG</sequence>
<dbReference type="AlphaFoldDB" id="A0A2N8SZ91"/>
<feature type="binding site" evidence="4">
    <location>
        <position position="48"/>
    </location>
    <ligand>
        <name>pyruvate</name>
        <dbReference type="ChEBI" id="CHEBI:15361"/>
    </ligand>
</feature>
<dbReference type="CDD" id="cd00408">
    <property type="entry name" value="DHDPS-like"/>
    <property type="match status" value="1"/>
</dbReference>
<dbReference type="OrthoDB" id="9816489at2"/>
<dbReference type="PRINTS" id="PR00146">
    <property type="entry name" value="DHPICSNTHASE"/>
</dbReference>
<gene>
    <name evidence="5" type="ORF">CXL00_01830</name>
</gene>
<accession>A0A2N8SZ91</accession>
<dbReference type="EMBL" id="POUW01000001">
    <property type="protein sequence ID" value="PNG07816.1"/>
    <property type="molecule type" value="Genomic_DNA"/>
</dbReference>
<protein>
    <submittedName>
        <fullName evidence="5">Dihydrodipicolinate synthase family protein</fullName>
    </submittedName>
</protein>
<evidence type="ECO:0000313" key="6">
    <source>
        <dbReference type="Proteomes" id="UP000235897"/>
    </source>
</evidence>
<dbReference type="Proteomes" id="UP000235897">
    <property type="component" value="Unassembled WGS sequence"/>
</dbReference>
<dbReference type="PANTHER" id="PTHR12128:SF67">
    <property type="entry name" value="BLR3884 PROTEIN"/>
    <property type="match status" value="1"/>
</dbReference>
<name>A0A2N8SZ91_STUST</name>
<feature type="active site" description="Schiff-base intermediate with substrate" evidence="3">
    <location>
        <position position="170"/>
    </location>
</feature>
<evidence type="ECO:0000256" key="3">
    <source>
        <dbReference type="PIRSR" id="PIRSR001365-1"/>
    </source>
</evidence>
<evidence type="ECO:0000256" key="4">
    <source>
        <dbReference type="PIRSR" id="PIRSR001365-2"/>
    </source>
</evidence>
<dbReference type="SUPFAM" id="SSF51569">
    <property type="entry name" value="Aldolase"/>
    <property type="match status" value="1"/>
</dbReference>